<protein>
    <submittedName>
        <fullName evidence="1">GH24131</fullName>
    </submittedName>
</protein>
<dbReference type="HOGENOM" id="CLU_875140_0_0_1"/>
<dbReference type="EMBL" id="CH916371">
    <property type="protein sequence ID" value="EDV92281.1"/>
    <property type="molecule type" value="Genomic_DNA"/>
</dbReference>
<dbReference type="OMA" id="CYFIYGT"/>
<accession>B4JNI8</accession>
<dbReference type="OrthoDB" id="7846417at2759"/>
<dbReference type="STRING" id="7222.B4JNI8"/>
<dbReference type="InParanoid" id="B4JNI8"/>
<evidence type="ECO:0000313" key="1">
    <source>
        <dbReference type="EMBL" id="EDV92281.1"/>
    </source>
</evidence>
<keyword evidence="2" id="KW-1185">Reference proteome</keyword>
<sequence length="308" mass="35617">MRPQGFAIEELRQILSQSELKNITQFIHTSDNVLELIDGFMQLMAREEIDFGVQTLAGLHVAGIMIYMLHHDDLDSTQMQRMKFIQRCFDYLACTEDKHVHELCTQILCLLDLNDSQHVLNTINCCRIASPLSTMAQLVCTCLLWAMLDNLTDLGFDTYRLRAYPDIMMAVAMVNPLLYLQDYPQSLNLIVRIIGALLLIGPYGCTEKLRLEMGLPQQMLEFPESDAAVLFRWLTAISEELRYELQLQDGHGQDLMVILEISYEVMKLVHSHLSAFYQRLYYQPDCDADGCVSDHQYEDHDDNFDWFL</sequence>
<dbReference type="eggNOG" id="ENOG502TCE7">
    <property type="taxonomic scope" value="Eukaryota"/>
</dbReference>
<organism evidence="2">
    <name type="scientific">Drosophila grimshawi</name>
    <name type="common">Hawaiian fruit fly</name>
    <name type="synonym">Idiomyia grimshawi</name>
    <dbReference type="NCBI Taxonomy" id="7222"/>
    <lineage>
        <taxon>Eukaryota</taxon>
        <taxon>Metazoa</taxon>
        <taxon>Ecdysozoa</taxon>
        <taxon>Arthropoda</taxon>
        <taxon>Hexapoda</taxon>
        <taxon>Insecta</taxon>
        <taxon>Pterygota</taxon>
        <taxon>Neoptera</taxon>
        <taxon>Endopterygota</taxon>
        <taxon>Diptera</taxon>
        <taxon>Brachycera</taxon>
        <taxon>Muscomorpha</taxon>
        <taxon>Ephydroidea</taxon>
        <taxon>Drosophilidae</taxon>
        <taxon>Drosophila</taxon>
        <taxon>Hawaiian Drosophila</taxon>
    </lineage>
</organism>
<dbReference type="AlphaFoldDB" id="B4JNI8"/>
<evidence type="ECO:0000313" key="2">
    <source>
        <dbReference type="Proteomes" id="UP000001070"/>
    </source>
</evidence>
<gene>
    <name evidence="1" type="primary">Dgri\GH24131</name>
    <name evidence="1" type="ORF">Dgri_GH24131</name>
</gene>
<dbReference type="PhylomeDB" id="B4JNI8"/>
<proteinExistence type="predicted"/>
<dbReference type="Proteomes" id="UP000001070">
    <property type="component" value="Unassembled WGS sequence"/>
</dbReference>
<reference evidence="1 2" key="1">
    <citation type="journal article" date="2007" name="Nature">
        <title>Evolution of genes and genomes on the Drosophila phylogeny.</title>
        <authorList>
            <consortium name="Drosophila 12 Genomes Consortium"/>
            <person name="Clark A.G."/>
            <person name="Eisen M.B."/>
            <person name="Smith D.R."/>
            <person name="Bergman C.M."/>
            <person name="Oliver B."/>
            <person name="Markow T.A."/>
            <person name="Kaufman T.C."/>
            <person name="Kellis M."/>
            <person name="Gelbart W."/>
            <person name="Iyer V.N."/>
            <person name="Pollard D.A."/>
            <person name="Sackton T.B."/>
            <person name="Larracuente A.M."/>
            <person name="Singh N.D."/>
            <person name="Abad J.P."/>
            <person name="Abt D.N."/>
            <person name="Adryan B."/>
            <person name="Aguade M."/>
            <person name="Akashi H."/>
            <person name="Anderson W.W."/>
            <person name="Aquadro C.F."/>
            <person name="Ardell D.H."/>
            <person name="Arguello R."/>
            <person name="Artieri C.G."/>
            <person name="Barbash D.A."/>
            <person name="Barker D."/>
            <person name="Barsanti P."/>
            <person name="Batterham P."/>
            <person name="Batzoglou S."/>
            <person name="Begun D."/>
            <person name="Bhutkar A."/>
            <person name="Blanco E."/>
            <person name="Bosak S.A."/>
            <person name="Bradley R.K."/>
            <person name="Brand A.D."/>
            <person name="Brent M.R."/>
            <person name="Brooks A.N."/>
            <person name="Brown R.H."/>
            <person name="Butlin R.K."/>
            <person name="Caggese C."/>
            <person name="Calvi B.R."/>
            <person name="Bernardo de Carvalho A."/>
            <person name="Caspi A."/>
            <person name="Castrezana S."/>
            <person name="Celniker S.E."/>
            <person name="Chang J.L."/>
            <person name="Chapple C."/>
            <person name="Chatterji S."/>
            <person name="Chinwalla A."/>
            <person name="Civetta A."/>
            <person name="Clifton S.W."/>
            <person name="Comeron J.M."/>
            <person name="Costello J.C."/>
            <person name="Coyne J.A."/>
            <person name="Daub J."/>
            <person name="David R.G."/>
            <person name="Delcher A.L."/>
            <person name="Delehaunty K."/>
            <person name="Do C.B."/>
            <person name="Ebling H."/>
            <person name="Edwards K."/>
            <person name="Eickbush T."/>
            <person name="Evans J.D."/>
            <person name="Filipski A."/>
            <person name="Findeiss S."/>
            <person name="Freyhult E."/>
            <person name="Fulton L."/>
            <person name="Fulton R."/>
            <person name="Garcia A.C."/>
            <person name="Gardiner A."/>
            <person name="Garfield D.A."/>
            <person name="Garvin B.E."/>
            <person name="Gibson G."/>
            <person name="Gilbert D."/>
            <person name="Gnerre S."/>
            <person name="Godfrey J."/>
            <person name="Good R."/>
            <person name="Gotea V."/>
            <person name="Gravely B."/>
            <person name="Greenberg A.J."/>
            <person name="Griffiths-Jones S."/>
            <person name="Gross S."/>
            <person name="Guigo R."/>
            <person name="Gustafson E.A."/>
            <person name="Haerty W."/>
            <person name="Hahn M.W."/>
            <person name="Halligan D.L."/>
            <person name="Halpern A.L."/>
            <person name="Halter G.M."/>
            <person name="Han M.V."/>
            <person name="Heger A."/>
            <person name="Hillier L."/>
            <person name="Hinrichs A.S."/>
            <person name="Holmes I."/>
            <person name="Hoskins R.A."/>
            <person name="Hubisz M.J."/>
            <person name="Hultmark D."/>
            <person name="Huntley M.A."/>
            <person name="Jaffe D.B."/>
            <person name="Jagadeeshan S."/>
            <person name="Jeck W.R."/>
            <person name="Johnson J."/>
            <person name="Jones C.D."/>
            <person name="Jordan W.C."/>
            <person name="Karpen G.H."/>
            <person name="Kataoka E."/>
            <person name="Keightley P.D."/>
            <person name="Kheradpour P."/>
            <person name="Kirkness E.F."/>
            <person name="Koerich L.B."/>
            <person name="Kristiansen K."/>
            <person name="Kudrna D."/>
            <person name="Kulathinal R.J."/>
            <person name="Kumar S."/>
            <person name="Kwok R."/>
            <person name="Lander E."/>
            <person name="Langley C.H."/>
            <person name="Lapoint R."/>
            <person name="Lazzaro B.P."/>
            <person name="Lee S.J."/>
            <person name="Levesque L."/>
            <person name="Li R."/>
            <person name="Lin C.F."/>
            <person name="Lin M.F."/>
            <person name="Lindblad-Toh K."/>
            <person name="Llopart A."/>
            <person name="Long M."/>
            <person name="Low L."/>
            <person name="Lozovsky E."/>
            <person name="Lu J."/>
            <person name="Luo M."/>
            <person name="Machado C.A."/>
            <person name="Makalowski W."/>
            <person name="Marzo M."/>
            <person name="Matsuda M."/>
            <person name="Matzkin L."/>
            <person name="McAllister B."/>
            <person name="McBride C.S."/>
            <person name="McKernan B."/>
            <person name="McKernan K."/>
            <person name="Mendez-Lago M."/>
            <person name="Minx P."/>
            <person name="Mollenhauer M.U."/>
            <person name="Montooth K."/>
            <person name="Mount S.M."/>
            <person name="Mu X."/>
            <person name="Myers E."/>
            <person name="Negre B."/>
            <person name="Newfeld S."/>
            <person name="Nielsen R."/>
            <person name="Noor M.A."/>
            <person name="O'Grady P."/>
            <person name="Pachter L."/>
            <person name="Papaceit M."/>
            <person name="Parisi M.J."/>
            <person name="Parisi M."/>
            <person name="Parts L."/>
            <person name="Pedersen J.S."/>
            <person name="Pesole G."/>
            <person name="Phillippy A.M."/>
            <person name="Ponting C.P."/>
            <person name="Pop M."/>
            <person name="Porcelli D."/>
            <person name="Powell J.R."/>
            <person name="Prohaska S."/>
            <person name="Pruitt K."/>
            <person name="Puig M."/>
            <person name="Quesneville H."/>
            <person name="Ram K.R."/>
            <person name="Rand D."/>
            <person name="Rasmussen M.D."/>
            <person name="Reed L.K."/>
            <person name="Reenan R."/>
            <person name="Reily A."/>
            <person name="Remington K.A."/>
            <person name="Rieger T.T."/>
            <person name="Ritchie M.G."/>
            <person name="Robin C."/>
            <person name="Rogers Y.H."/>
            <person name="Rohde C."/>
            <person name="Rozas J."/>
            <person name="Rubenfield M.J."/>
            <person name="Ruiz A."/>
            <person name="Russo S."/>
            <person name="Salzberg S.L."/>
            <person name="Sanchez-Gracia A."/>
            <person name="Saranga D.J."/>
            <person name="Sato H."/>
            <person name="Schaeffer S.W."/>
            <person name="Schatz M.C."/>
            <person name="Schlenke T."/>
            <person name="Schwartz R."/>
            <person name="Segarra C."/>
            <person name="Singh R.S."/>
            <person name="Sirot L."/>
            <person name="Sirota M."/>
            <person name="Sisneros N.B."/>
            <person name="Smith C.D."/>
            <person name="Smith T.F."/>
            <person name="Spieth J."/>
            <person name="Stage D.E."/>
            <person name="Stark A."/>
            <person name="Stephan W."/>
            <person name="Strausberg R.L."/>
            <person name="Strempel S."/>
            <person name="Sturgill D."/>
            <person name="Sutton G."/>
            <person name="Sutton G.G."/>
            <person name="Tao W."/>
            <person name="Teichmann S."/>
            <person name="Tobari Y.N."/>
            <person name="Tomimura Y."/>
            <person name="Tsolas J.M."/>
            <person name="Valente V.L."/>
            <person name="Venter E."/>
            <person name="Venter J.C."/>
            <person name="Vicario S."/>
            <person name="Vieira F.G."/>
            <person name="Vilella A.J."/>
            <person name="Villasante A."/>
            <person name="Walenz B."/>
            <person name="Wang J."/>
            <person name="Wasserman M."/>
            <person name="Watts T."/>
            <person name="Wilson D."/>
            <person name="Wilson R.K."/>
            <person name="Wing R.A."/>
            <person name="Wolfner M.F."/>
            <person name="Wong A."/>
            <person name="Wong G.K."/>
            <person name="Wu C.I."/>
            <person name="Wu G."/>
            <person name="Yamamoto D."/>
            <person name="Yang H.P."/>
            <person name="Yang S.P."/>
            <person name="Yorke J.A."/>
            <person name="Yoshida K."/>
            <person name="Zdobnov E."/>
            <person name="Zhang P."/>
            <person name="Zhang Y."/>
            <person name="Zimin A.V."/>
            <person name="Baldwin J."/>
            <person name="Abdouelleil A."/>
            <person name="Abdulkadir J."/>
            <person name="Abebe A."/>
            <person name="Abera B."/>
            <person name="Abreu J."/>
            <person name="Acer S.C."/>
            <person name="Aftuck L."/>
            <person name="Alexander A."/>
            <person name="An P."/>
            <person name="Anderson E."/>
            <person name="Anderson S."/>
            <person name="Arachi H."/>
            <person name="Azer M."/>
            <person name="Bachantsang P."/>
            <person name="Barry A."/>
            <person name="Bayul T."/>
            <person name="Berlin A."/>
            <person name="Bessette D."/>
            <person name="Bloom T."/>
            <person name="Blye J."/>
            <person name="Boguslavskiy L."/>
            <person name="Bonnet C."/>
            <person name="Boukhgalter B."/>
            <person name="Bourzgui I."/>
            <person name="Brown A."/>
            <person name="Cahill P."/>
            <person name="Channer S."/>
            <person name="Cheshatsang Y."/>
            <person name="Chuda L."/>
            <person name="Citroen M."/>
            <person name="Collymore A."/>
            <person name="Cooke P."/>
            <person name="Costello M."/>
            <person name="D'Aco K."/>
            <person name="Daza R."/>
            <person name="De Haan G."/>
            <person name="DeGray S."/>
            <person name="DeMaso C."/>
            <person name="Dhargay N."/>
            <person name="Dooley K."/>
            <person name="Dooley E."/>
            <person name="Doricent M."/>
            <person name="Dorje P."/>
            <person name="Dorjee K."/>
            <person name="Dupes A."/>
            <person name="Elong R."/>
            <person name="Falk J."/>
            <person name="Farina A."/>
            <person name="Faro S."/>
            <person name="Ferguson D."/>
            <person name="Fisher S."/>
            <person name="Foley C.D."/>
            <person name="Franke A."/>
            <person name="Friedrich D."/>
            <person name="Gadbois L."/>
            <person name="Gearin G."/>
            <person name="Gearin C.R."/>
            <person name="Giannoukos G."/>
            <person name="Goode T."/>
            <person name="Graham J."/>
            <person name="Grandbois E."/>
            <person name="Grewal S."/>
            <person name="Gyaltsen K."/>
            <person name="Hafez N."/>
            <person name="Hagos B."/>
            <person name="Hall J."/>
            <person name="Henson C."/>
            <person name="Hollinger A."/>
            <person name="Honan T."/>
            <person name="Huard M.D."/>
            <person name="Hughes L."/>
            <person name="Hurhula B."/>
            <person name="Husby M.E."/>
            <person name="Kamat A."/>
            <person name="Kanga B."/>
            <person name="Kashin S."/>
            <person name="Khazanovich D."/>
            <person name="Kisner P."/>
            <person name="Lance K."/>
            <person name="Lara M."/>
            <person name="Lee W."/>
            <person name="Lennon N."/>
            <person name="Letendre F."/>
            <person name="LeVine R."/>
            <person name="Lipovsky A."/>
            <person name="Liu X."/>
            <person name="Liu J."/>
            <person name="Liu S."/>
            <person name="Lokyitsang T."/>
            <person name="Lokyitsang Y."/>
            <person name="Lubonja R."/>
            <person name="Lui A."/>
            <person name="MacDonald P."/>
            <person name="Magnisalis V."/>
            <person name="Maru K."/>
            <person name="Matthews C."/>
            <person name="McCusker W."/>
            <person name="McDonough S."/>
            <person name="Mehta T."/>
            <person name="Meldrim J."/>
            <person name="Meneus L."/>
            <person name="Mihai O."/>
            <person name="Mihalev A."/>
            <person name="Mihova T."/>
            <person name="Mittelman R."/>
            <person name="Mlenga V."/>
            <person name="Montmayeur A."/>
            <person name="Mulrain L."/>
            <person name="Navidi A."/>
            <person name="Naylor J."/>
            <person name="Negash T."/>
            <person name="Nguyen T."/>
            <person name="Nguyen N."/>
            <person name="Nicol R."/>
            <person name="Norbu C."/>
            <person name="Norbu N."/>
            <person name="Novod N."/>
            <person name="O'Neill B."/>
            <person name="Osman S."/>
            <person name="Markiewicz E."/>
            <person name="Oyono O.L."/>
            <person name="Patti C."/>
            <person name="Phunkhang P."/>
            <person name="Pierre F."/>
            <person name="Priest M."/>
            <person name="Raghuraman S."/>
            <person name="Rege F."/>
            <person name="Reyes R."/>
            <person name="Rise C."/>
            <person name="Rogov P."/>
            <person name="Ross K."/>
            <person name="Ryan E."/>
            <person name="Settipalli S."/>
            <person name="Shea T."/>
            <person name="Sherpa N."/>
            <person name="Shi L."/>
            <person name="Shih D."/>
            <person name="Sparrow T."/>
            <person name="Spaulding J."/>
            <person name="Stalker J."/>
            <person name="Stange-Thomann N."/>
            <person name="Stavropoulos S."/>
            <person name="Stone C."/>
            <person name="Strader C."/>
            <person name="Tesfaye S."/>
            <person name="Thomson T."/>
            <person name="Thoulutsang Y."/>
            <person name="Thoulutsang D."/>
            <person name="Topham K."/>
            <person name="Topping I."/>
            <person name="Tsamla T."/>
            <person name="Vassiliev H."/>
            <person name="Vo A."/>
            <person name="Wangchuk T."/>
            <person name="Wangdi T."/>
            <person name="Weiand M."/>
            <person name="Wilkinson J."/>
            <person name="Wilson A."/>
            <person name="Yadav S."/>
            <person name="Young G."/>
            <person name="Yu Q."/>
            <person name="Zembek L."/>
            <person name="Zhong D."/>
            <person name="Zimmer A."/>
            <person name="Zwirko Z."/>
            <person name="Jaffe D.B."/>
            <person name="Alvarez P."/>
            <person name="Brockman W."/>
            <person name="Butler J."/>
            <person name="Chin C."/>
            <person name="Gnerre S."/>
            <person name="Grabherr M."/>
            <person name="Kleber M."/>
            <person name="Mauceli E."/>
            <person name="MacCallum I."/>
        </authorList>
    </citation>
    <scope>NUCLEOTIDE SEQUENCE [LARGE SCALE GENOMIC DNA]</scope>
    <source>
        <strain evidence="2">Tucson 15287-2541.00</strain>
    </source>
</reference>
<name>B4JNI8_DROGR</name>
<dbReference type="KEGG" id="dgr:6566014"/>